<sequence length="219" mass="24699">MEVDYEPACDEKIPIAKDLAKRNPDSFHEAIEMLLTLENKHETKLKLIDTLRVVTEGKIYVEIERARLTKILADIKEADGDIAGAAAVMEELQVETYGSMDKREKVRITFAKAEPMDEDKREVMKRKEEGKGGRSQAVEAPVPVELTPEQEKELKEKLYNHPKNKEKSPSKRRTCEMENLAASGEPAPASSTDEKNTNKAKYETEKLKKEALANISGKD</sequence>
<feature type="compositionally biased region" description="Basic and acidic residues" evidence="1">
    <location>
        <begin position="192"/>
        <end position="205"/>
    </location>
</feature>
<evidence type="ECO:0000259" key="2">
    <source>
        <dbReference type="Pfam" id="PF22241"/>
    </source>
</evidence>
<dbReference type="EMBL" id="BGZK01004007">
    <property type="protein sequence ID" value="GBP06251.1"/>
    <property type="molecule type" value="Genomic_DNA"/>
</dbReference>
<name>A0A4C1SZ23_EUMVA</name>
<dbReference type="Pfam" id="PF22241">
    <property type="entry name" value="PSMD12-CSN4_N"/>
    <property type="match status" value="1"/>
</dbReference>
<dbReference type="STRING" id="151549.A0A4C1SZ23"/>
<dbReference type="GO" id="GO:0008541">
    <property type="term" value="C:proteasome regulatory particle, lid subcomplex"/>
    <property type="evidence" value="ECO:0007669"/>
    <property type="project" value="TreeGrafter"/>
</dbReference>
<keyword evidence="3" id="KW-0647">Proteasome</keyword>
<evidence type="ECO:0000313" key="4">
    <source>
        <dbReference type="Proteomes" id="UP000299102"/>
    </source>
</evidence>
<dbReference type="InterPro" id="IPR054559">
    <property type="entry name" value="PSMD12-CSN4-like_N"/>
</dbReference>
<proteinExistence type="predicted"/>
<accession>A0A4C1SZ23</accession>
<dbReference type="GO" id="GO:0005737">
    <property type="term" value="C:cytoplasm"/>
    <property type="evidence" value="ECO:0007669"/>
    <property type="project" value="TreeGrafter"/>
</dbReference>
<keyword evidence="4" id="KW-1185">Reference proteome</keyword>
<reference evidence="3 4" key="1">
    <citation type="journal article" date="2019" name="Commun. Biol.">
        <title>The bagworm genome reveals a unique fibroin gene that provides high tensile strength.</title>
        <authorList>
            <person name="Kono N."/>
            <person name="Nakamura H."/>
            <person name="Ohtoshi R."/>
            <person name="Tomita M."/>
            <person name="Numata K."/>
            <person name="Arakawa K."/>
        </authorList>
    </citation>
    <scope>NUCLEOTIDE SEQUENCE [LARGE SCALE GENOMIC DNA]</scope>
</reference>
<dbReference type="AlphaFoldDB" id="A0A4C1SZ23"/>
<protein>
    <submittedName>
        <fullName evidence="3">26S proteasome non-ATPase regulatory subunit 12</fullName>
    </submittedName>
</protein>
<dbReference type="Proteomes" id="UP000299102">
    <property type="component" value="Unassembled WGS sequence"/>
</dbReference>
<dbReference type="InterPro" id="IPR040134">
    <property type="entry name" value="PSMD12/CSN4"/>
</dbReference>
<dbReference type="PANTHER" id="PTHR10855:SF1">
    <property type="entry name" value="26S PROTEASOME NON-ATPASE REGULATORY SUBUNIT 12"/>
    <property type="match status" value="1"/>
</dbReference>
<feature type="region of interest" description="Disordered" evidence="1">
    <location>
        <begin position="117"/>
        <end position="205"/>
    </location>
</feature>
<dbReference type="OrthoDB" id="268763at2759"/>
<comment type="caution">
    <text evidence="3">The sequence shown here is derived from an EMBL/GenBank/DDBJ whole genome shotgun (WGS) entry which is preliminary data.</text>
</comment>
<evidence type="ECO:0000256" key="1">
    <source>
        <dbReference type="SAM" id="MobiDB-lite"/>
    </source>
</evidence>
<dbReference type="PANTHER" id="PTHR10855">
    <property type="entry name" value="26S PROTEASOME NON-ATPASE REGULATORY SUBUNIT 12/COP9 SIGNALOSOME COMPLEX SUBUNIT 4"/>
    <property type="match status" value="1"/>
</dbReference>
<evidence type="ECO:0000313" key="3">
    <source>
        <dbReference type="EMBL" id="GBP06251.1"/>
    </source>
</evidence>
<feature type="compositionally biased region" description="Basic and acidic residues" evidence="1">
    <location>
        <begin position="149"/>
        <end position="176"/>
    </location>
</feature>
<feature type="domain" description="PSMD12/CSN4-like N-terminal" evidence="2">
    <location>
        <begin position="29"/>
        <end position="110"/>
    </location>
</feature>
<feature type="compositionally biased region" description="Basic and acidic residues" evidence="1">
    <location>
        <begin position="117"/>
        <end position="132"/>
    </location>
</feature>
<gene>
    <name evidence="3" type="primary">Psmd12</name>
    <name evidence="3" type="ORF">EVAR_70296_1</name>
</gene>
<organism evidence="3 4">
    <name type="scientific">Eumeta variegata</name>
    <name type="common">Bagworm moth</name>
    <name type="synonym">Eumeta japonica</name>
    <dbReference type="NCBI Taxonomy" id="151549"/>
    <lineage>
        <taxon>Eukaryota</taxon>
        <taxon>Metazoa</taxon>
        <taxon>Ecdysozoa</taxon>
        <taxon>Arthropoda</taxon>
        <taxon>Hexapoda</taxon>
        <taxon>Insecta</taxon>
        <taxon>Pterygota</taxon>
        <taxon>Neoptera</taxon>
        <taxon>Endopterygota</taxon>
        <taxon>Lepidoptera</taxon>
        <taxon>Glossata</taxon>
        <taxon>Ditrysia</taxon>
        <taxon>Tineoidea</taxon>
        <taxon>Psychidae</taxon>
        <taxon>Oiketicinae</taxon>
        <taxon>Eumeta</taxon>
    </lineage>
</organism>